<organism evidence="5 6">
    <name type="scientific">Macrostomum lignano</name>
    <dbReference type="NCBI Taxonomy" id="282301"/>
    <lineage>
        <taxon>Eukaryota</taxon>
        <taxon>Metazoa</taxon>
        <taxon>Spiralia</taxon>
        <taxon>Lophotrochozoa</taxon>
        <taxon>Platyhelminthes</taxon>
        <taxon>Rhabditophora</taxon>
        <taxon>Macrostomorpha</taxon>
        <taxon>Macrostomida</taxon>
        <taxon>Macrostomidae</taxon>
        <taxon>Macrostomum</taxon>
    </lineage>
</organism>
<dbReference type="InterPro" id="IPR036322">
    <property type="entry name" value="WD40_repeat_dom_sf"/>
</dbReference>
<keyword evidence="6" id="KW-1185">Reference proteome</keyword>
<dbReference type="Proteomes" id="UP000215902">
    <property type="component" value="Unassembled WGS sequence"/>
</dbReference>
<dbReference type="InterPro" id="IPR007111">
    <property type="entry name" value="NACHT_NTPase"/>
</dbReference>
<dbReference type="EMBL" id="NIVC01004366">
    <property type="protein sequence ID" value="PAA47685.1"/>
    <property type="molecule type" value="Genomic_DNA"/>
</dbReference>
<dbReference type="Gene3D" id="2.130.10.10">
    <property type="entry name" value="YVTN repeat-like/Quinoprotein amine dehydrogenase"/>
    <property type="match status" value="3"/>
</dbReference>
<dbReference type="OrthoDB" id="2325716at2759"/>
<dbReference type="PROSITE" id="PS00678">
    <property type="entry name" value="WD_REPEATS_1"/>
    <property type="match status" value="1"/>
</dbReference>
<evidence type="ECO:0000256" key="2">
    <source>
        <dbReference type="ARBA" id="ARBA00022737"/>
    </source>
</evidence>
<dbReference type="InterPro" id="IPR057588">
    <property type="entry name" value="NWD1/2-like_WH"/>
</dbReference>
<dbReference type="InterPro" id="IPR056534">
    <property type="entry name" value="Beta-prop_NWD2_C"/>
</dbReference>
<dbReference type="Pfam" id="PF23586">
    <property type="entry name" value="Beta-prop_NWD2_C"/>
    <property type="match status" value="1"/>
</dbReference>
<dbReference type="InterPro" id="IPR027417">
    <property type="entry name" value="P-loop_NTPase"/>
</dbReference>
<dbReference type="SUPFAM" id="SSF50978">
    <property type="entry name" value="WD40 repeat-like"/>
    <property type="match status" value="1"/>
</dbReference>
<dbReference type="PANTHER" id="PTHR19871">
    <property type="entry name" value="BETA TRANSDUCIN-RELATED PROTEIN"/>
    <property type="match status" value="1"/>
</dbReference>
<dbReference type="InterPro" id="IPR019775">
    <property type="entry name" value="WD40_repeat_CS"/>
</dbReference>
<dbReference type="Pfam" id="PF00400">
    <property type="entry name" value="WD40"/>
    <property type="match status" value="1"/>
</dbReference>
<dbReference type="SMART" id="SM00320">
    <property type="entry name" value="WD40"/>
    <property type="match status" value="4"/>
</dbReference>
<dbReference type="InterPro" id="IPR001680">
    <property type="entry name" value="WD40_rpt"/>
</dbReference>
<dbReference type="SUPFAM" id="SSF69322">
    <property type="entry name" value="Tricorn protease domain 2"/>
    <property type="match status" value="1"/>
</dbReference>
<sequence>GMQKMMEAHQNEWWTTMGKMQLIFRQATDRLFQEQKIDADQRHNYFMSVTERENIHGILTAENNSRHTLAFLRHLEGITLSNWRVARNFIDMNGSEVDREAQDLMDNLRDVKIPSKLRASSIIRYKQPWVDPAGIHLDTHRGYVDEFCDTFYTRVVQLIDRGMKHNRLLSDDVTMSEILQHLHVCAKLCEVFQGRDAELQQIEAYCQDSRNRQLFVLYGDPGCGKTSLLAKASSLIWQWQKTAEPNVIFRLLGTSPQSSSIGVLLTNLCRHICYLYDQPPAEIPEELPRLIQHFKGLLSCASAVRPLTVFLDSLEELSPENNAHLLLWLPDEVPPNVKIVVSILPNFFNLLKTLKLKVNKAENFLKLEDLGKPLSLEVLRVWLQSASRSITNQQWQVVDKALAKSTSPLFVKIVFDEVCRWKSYDALEKNVLSFNIFDSIMQLFQRIENQHGLILVTHAFSYITASKSGISESELEDNLSLDEKVLNDVYQYHLPPTRRIPPLLWTRIRNELPGFLVEKEADGVDVVYWYHRQFFQVCEKRYFKNLNFKSGIHSNLADYFLGKWAGVPKPFVYSELQKQRFGLKDVNSESDRKVPPQPLRFVNEAGKTVRYNLRKLSELPFQLLKSGRMAELASECLFNYQFLHAKLSAFPLQALLSDLDSMIAKTSDRNARILSECLRLSASIITKDPNMLGPQISGRLLPYYAIFEKVRHLIHECDREAPVHCALVPAHHYLYTPGGPLEYSLEGHQFACYGMQVTSDSKYLVSVSNQFIIWDLQTGEIFRNIPINGLQGITKGMRIDSEDRRAVSFTSNNQLVFTNLVSGEHGFYNLPKDSDVRGVLVTTDVCLAFTARQWFEFSHAAELLSTGELQDSGEEIVHFEYRGSDNFYFCTVNTKVASEYRVYFSHDLANSIEYHTGMAMGNSRQHMFLPKRDEAGSMNFTIHRYSRRKDTGNYTWDSSIENSDEFVGLSLSDDETILVAICSTEFKIWHLTSQGCPCARAPLPKGYQNIPNKNPMQNLLIFSRGNEFMISAVRHLVMAYSCKTGTLMKKLDAHFGRIVSMTNSVALNCVVSSSMDKTIKVWNFNNIMERVFNIHHMEKPIDYISLSKDGCTALTVARTYLGLWDVQRAVLLKTFSASGNAVIFKALISHDASVAVSADSRRLVFWSLPDGGSLLSRDFGPVEALEMTLDGSKVLAVSMEKRASKTAAICCYAVPSSQLLYEFEYYFVDFVPPIFSIDSMQLLVPCTAKEKFIVSYYNAATGAFVEKTKPKLEGTNAVKQIVSLPDKPGWIAFIDEEKGQLWDSRKKQLVRSVPEWQGLRTADGRFGLFSPLVGGVKLIDLRKPQNSKWVLRRQTSDGVFPSITIFTEGDKYIAHFHSGRKTIRLIRVEDAALLADFKVHAEIKSMVSALDGRGIACGGIDGSLTLLAIADPSDATLVRVVNELPSRQEEAVYKERQGLAGGGGAGDETNPSLAAGMKIAQLVSQWRVNRVENSRACCVQ</sequence>
<protein>
    <recommendedName>
        <fullName evidence="4">NACHT domain-containing protein</fullName>
    </recommendedName>
</protein>
<feature type="domain" description="NACHT" evidence="4">
    <location>
        <begin position="213"/>
        <end position="346"/>
    </location>
</feature>
<dbReference type="PANTHER" id="PTHR19871:SF14">
    <property type="entry name" value="DUF4062 DOMAIN-CONTAINING PROTEIN"/>
    <property type="match status" value="1"/>
</dbReference>
<evidence type="ECO:0000259" key="4">
    <source>
        <dbReference type="PROSITE" id="PS50837"/>
    </source>
</evidence>
<dbReference type="STRING" id="282301.A0A267DEN7"/>
<gene>
    <name evidence="5" type="ORF">BOX15_Mlig015065g6</name>
</gene>
<evidence type="ECO:0000313" key="6">
    <source>
        <dbReference type="Proteomes" id="UP000215902"/>
    </source>
</evidence>
<evidence type="ECO:0000256" key="1">
    <source>
        <dbReference type="ARBA" id="ARBA00022574"/>
    </source>
</evidence>
<feature type="repeat" description="WD" evidence="3">
    <location>
        <begin position="1051"/>
        <end position="1086"/>
    </location>
</feature>
<dbReference type="Pfam" id="PF25469">
    <property type="entry name" value="WHD_NWD1"/>
    <property type="match status" value="1"/>
</dbReference>
<dbReference type="InterPro" id="IPR052752">
    <property type="entry name" value="NACHT-WD_repeat"/>
</dbReference>
<dbReference type="Gene3D" id="3.40.50.300">
    <property type="entry name" value="P-loop containing nucleotide triphosphate hydrolases"/>
    <property type="match status" value="1"/>
</dbReference>
<accession>A0A267DEN7</accession>
<evidence type="ECO:0000256" key="3">
    <source>
        <dbReference type="PROSITE-ProRule" id="PRU00221"/>
    </source>
</evidence>
<comment type="caution">
    <text evidence="5">The sequence shown here is derived from an EMBL/GenBank/DDBJ whole genome shotgun (WGS) entry which is preliminary data.</text>
</comment>
<dbReference type="Pfam" id="PF05729">
    <property type="entry name" value="NACHT"/>
    <property type="match status" value="1"/>
</dbReference>
<reference evidence="5 6" key="1">
    <citation type="submission" date="2017-06" db="EMBL/GenBank/DDBJ databases">
        <title>A platform for efficient transgenesis in Macrostomum lignano, a flatworm model organism for stem cell research.</title>
        <authorList>
            <person name="Berezikov E."/>
        </authorList>
    </citation>
    <scope>NUCLEOTIDE SEQUENCE [LARGE SCALE GENOMIC DNA]</scope>
    <source>
        <strain evidence="5">DV1</strain>
        <tissue evidence="5">Whole organism</tissue>
    </source>
</reference>
<evidence type="ECO:0000313" key="5">
    <source>
        <dbReference type="EMBL" id="PAA47685.1"/>
    </source>
</evidence>
<dbReference type="PROSITE" id="PS50837">
    <property type="entry name" value="NACHT"/>
    <property type="match status" value="1"/>
</dbReference>
<proteinExistence type="predicted"/>
<keyword evidence="1 3" id="KW-0853">WD repeat</keyword>
<dbReference type="SUPFAM" id="SSF52540">
    <property type="entry name" value="P-loop containing nucleoside triphosphate hydrolases"/>
    <property type="match status" value="1"/>
</dbReference>
<dbReference type="PROSITE" id="PS50082">
    <property type="entry name" value="WD_REPEATS_2"/>
    <property type="match status" value="1"/>
</dbReference>
<feature type="non-terminal residue" evidence="5">
    <location>
        <position position="1"/>
    </location>
</feature>
<name>A0A267DEN7_9PLAT</name>
<keyword evidence="2" id="KW-0677">Repeat</keyword>
<dbReference type="InterPro" id="IPR015943">
    <property type="entry name" value="WD40/YVTN_repeat-like_dom_sf"/>
</dbReference>